<evidence type="ECO:0000259" key="2">
    <source>
        <dbReference type="Pfam" id="PF13581"/>
    </source>
</evidence>
<comment type="caution">
    <text evidence="3">The sequence shown here is derived from an EMBL/GenBank/DDBJ whole genome shotgun (WGS) entry which is preliminary data.</text>
</comment>
<sequence>MGSEEAETYQVDTRLPEEMASITVARRLVGVALRECGYQGRHEDALLVVSELVTNALVHGDGAPVLRVRGDTDLVRIEVGDSGAGLPQTRDPGPASGWGLHVVRLLSTGWGIAPGEGGPAESGKVVWCELAARFAPVQAPSFET</sequence>
<keyword evidence="1" id="KW-0723">Serine/threonine-protein kinase</keyword>
<evidence type="ECO:0000256" key="1">
    <source>
        <dbReference type="ARBA" id="ARBA00022527"/>
    </source>
</evidence>
<protein>
    <submittedName>
        <fullName evidence="3">ATP-binding protein</fullName>
    </submittedName>
</protein>
<name>A0ABW1CVD7_9ACTN</name>
<dbReference type="Proteomes" id="UP001596058">
    <property type="component" value="Unassembled WGS sequence"/>
</dbReference>
<dbReference type="EMBL" id="JBHSPA010000048">
    <property type="protein sequence ID" value="MFC5829794.1"/>
    <property type="molecule type" value="Genomic_DNA"/>
</dbReference>
<dbReference type="SUPFAM" id="SSF55874">
    <property type="entry name" value="ATPase domain of HSP90 chaperone/DNA topoisomerase II/histidine kinase"/>
    <property type="match status" value="1"/>
</dbReference>
<dbReference type="InterPro" id="IPR036890">
    <property type="entry name" value="HATPase_C_sf"/>
</dbReference>
<gene>
    <name evidence="3" type="ORF">ACFPZ3_38525</name>
</gene>
<proteinExistence type="predicted"/>
<organism evidence="3 4">
    <name type="scientific">Nonomuraea insulae</name>
    <dbReference type="NCBI Taxonomy" id="1616787"/>
    <lineage>
        <taxon>Bacteria</taxon>
        <taxon>Bacillati</taxon>
        <taxon>Actinomycetota</taxon>
        <taxon>Actinomycetes</taxon>
        <taxon>Streptosporangiales</taxon>
        <taxon>Streptosporangiaceae</taxon>
        <taxon>Nonomuraea</taxon>
    </lineage>
</organism>
<dbReference type="Pfam" id="PF13581">
    <property type="entry name" value="HATPase_c_2"/>
    <property type="match status" value="1"/>
</dbReference>
<dbReference type="PANTHER" id="PTHR35526">
    <property type="entry name" value="ANTI-SIGMA-F FACTOR RSBW-RELATED"/>
    <property type="match status" value="1"/>
</dbReference>
<accession>A0ABW1CVD7</accession>
<dbReference type="GO" id="GO:0005524">
    <property type="term" value="F:ATP binding"/>
    <property type="evidence" value="ECO:0007669"/>
    <property type="project" value="UniProtKB-KW"/>
</dbReference>
<dbReference type="CDD" id="cd16936">
    <property type="entry name" value="HATPase_RsbW-like"/>
    <property type="match status" value="1"/>
</dbReference>
<dbReference type="PANTHER" id="PTHR35526:SF3">
    <property type="entry name" value="ANTI-SIGMA-F FACTOR RSBW"/>
    <property type="match status" value="1"/>
</dbReference>
<reference evidence="4" key="1">
    <citation type="journal article" date="2019" name="Int. J. Syst. Evol. Microbiol.">
        <title>The Global Catalogue of Microorganisms (GCM) 10K type strain sequencing project: providing services to taxonomists for standard genome sequencing and annotation.</title>
        <authorList>
            <consortium name="The Broad Institute Genomics Platform"/>
            <consortium name="The Broad Institute Genome Sequencing Center for Infectious Disease"/>
            <person name="Wu L."/>
            <person name="Ma J."/>
        </authorList>
    </citation>
    <scope>NUCLEOTIDE SEQUENCE [LARGE SCALE GENOMIC DNA]</scope>
    <source>
        <strain evidence="4">CCUG 53903</strain>
    </source>
</reference>
<dbReference type="InterPro" id="IPR050267">
    <property type="entry name" value="Anti-sigma-factor_SerPK"/>
</dbReference>
<keyword evidence="1" id="KW-0808">Transferase</keyword>
<dbReference type="Gene3D" id="3.30.565.10">
    <property type="entry name" value="Histidine kinase-like ATPase, C-terminal domain"/>
    <property type="match status" value="1"/>
</dbReference>
<evidence type="ECO:0000313" key="4">
    <source>
        <dbReference type="Proteomes" id="UP001596058"/>
    </source>
</evidence>
<feature type="domain" description="Histidine kinase/HSP90-like ATPase" evidence="2">
    <location>
        <begin position="18"/>
        <end position="107"/>
    </location>
</feature>
<keyword evidence="3" id="KW-0067">ATP-binding</keyword>
<dbReference type="RefSeq" id="WP_379519288.1">
    <property type="nucleotide sequence ID" value="NZ_JBHSPA010000048.1"/>
</dbReference>
<keyword evidence="4" id="KW-1185">Reference proteome</keyword>
<keyword evidence="1" id="KW-0418">Kinase</keyword>
<evidence type="ECO:0000313" key="3">
    <source>
        <dbReference type="EMBL" id="MFC5829794.1"/>
    </source>
</evidence>
<keyword evidence="3" id="KW-0547">Nucleotide-binding</keyword>
<dbReference type="InterPro" id="IPR003594">
    <property type="entry name" value="HATPase_dom"/>
</dbReference>